<keyword evidence="2" id="KW-0812">Transmembrane</keyword>
<dbReference type="InterPro" id="IPR050256">
    <property type="entry name" value="Glycosyltransferase_2"/>
</dbReference>
<keyword evidence="2" id="KW-1133">Transmembrane helix</keyword>
<dbReference type="Gene3D" id="3.90.550.10">
    <property type="entry name" value="Spore Coat Polysaccharide Biosynthesis Protein SpsA, Chain A"/>
    <property type="match status" value="1"/>
</dbReference>
<dbReference type="PANTHER" id="PTHR48090:SF8">
    <property type="entry name" value="GLYCOSYLTRANSFERASE CSBB-RELATED"/>
    <property type="match status" value="1"/>
</dbReference>
<name>A0A6N7XSA7_9ACTN</name>
<dbReference type="SUPFAM" id="SSF53448">
    <property type="entry name" value="Nucleotide-diphospho-sugar transferases"/>
    <property type="match status" value="1"/>
</dbReference>
<keyword evidence="5" id="KW-1185">Reference proteome</keyword>
<keyword evidence="2" id="KW-0472">Membrane</keyword>
<organism evidence="4 5">
    <name type="scientific">Olsenella porci</name>
    <dbReference type="NCBI Taxonomy" id="2652279"/>
    <lineage>
        <taxon>Bacteria</taxon>
        <taxon>Bacillati</taxon>
        <taxon>Actinomycetota</taxon>
        <taxon>Coriobacteriia</taxon>
        <taxon>Coriobacteriales</taxon>
        <taxon>Atopobiaceae</taxon>
        <taxon>Olsenella</taxon>
    </lineage>
</organism>
<protein>
    <submittedName>
        <fullName evidence="4">Glycosyltransferase family 2 protein</fullName>
    </submittedName>
</protein>
<accession>A0A6N7XSA7</accession>
<proteinExistence type="inferred from homology"/>
<comment type="caution">
    <text evidence="4">The sequence shown here is derived from an EMBL/GenBank/DDBJ whole genome shotgun (WGS) entry which is preliminary data.</text>
</comment>
<evidence type="ECO:0000313" key="4">
    <source>
        <dbReference type="EMBL" id="MST72251.1"/>
    </source>
</evidence>
<dbReference type="InterPro" id="IPR001173">
    <property type="entry name" value="Glyco_trans_2-like"/>
</dbReference>
<dbReference type="PANTHER" id="PTHR48090">
    <property type="entry name" value="UNDECAPRENYL-PHOSPHATE 4-DEOXY-4-FORMAMIDO-L-ARABINOSE TRANSFERASE-RELATED"/>
    <property type="match status" value="1"/>
</dbReference>
<evidence type="ECO:0000256" key="1">
    <source>
        <dbReference type="ARBA" id="ARBA00006739"/>
    </source>
</evidence>
<dbReference type="InterPro" id="IPR029044">
    <property type="entry name" value="Nucleotide-diphossugar_trans"/>
</dbReference>
<evidence type="ECO:0000259" key="3">
    <source>
        <dbReference type="Pfam" id="PF00535"/>
    </source>
</evidence>
<evidence type="ECO:0000313" key="5">
    <source>
        <dbReference type="Proteomes" id="UP000469325"/>
    </source>
</evidence>
<feature type="transmembrane region" description="Helical" evidence="2">
    <location>
        <begin position="281"/>
        <end position="306"/>
    </location>
</feature>
<dbReference type="EMBL" id="VUNC01000002">
    <property type="protein sequence ID" value="MST72251.1"/>
    <property type="molecule type" value="Genomic_DNA"/>
</dbReference>
<dbReference type="RefSeq" id="WP_154434151.1">
    <property type="nucleotide sequence ID" value="NZ_VUNC01000002.1"/>
</dbReference>
<dbReference type="CDD" id="cd04187">
    <property type="entry name" value="DPM1_like_bac"/>
    <property type="match status" value="1"/>
</dbReference>
<dbReference type="Proteomes" id="UP000469325">
    <property type="component" value="Unassembled WGS sequence"/>
</dbReference>
<dbReference type="GO" id="GO:0005886">
    <property type="term" value="C:plasma membrane"/>
    <property type="evidence" value="ECO:0007669"/>
    <property type="project" value="TreeGrafter"/>
</dbReference>
<feature type="transmembrane region" description="Helical" evidence="2">
    <location>
        <begin position="248"/>
        <end position="269"/>
    </location>
</feature>
<keyword evidence="4" id="KW-0808">Transferase</keyword>
<reference evidence="4 5" key="1">
    <citation type="submission" date="2019-08" db="EMBL/GenBank/DDBJ databases">
        <title>In-depth cultivation of the pig gut microbiome towards novel bacterial diversity and tailored functional studies.</title>
        <authorList>
            <person name="Wylensek D."/>
            <person name="Hitch T.C.A."/>
            <person name="Clavel T."/>
        </authorList>
    </citation>
    <scope>NUCLEOTIDE SEQUENCE [LARGE SCALE GENOMIC DNA]</scope>
    <source>
        <strain evidence="4 5">CA-Schmier-601-WT-1</strain>
    </source>
</reference>
<dbReference type="Pfam" id="PF00535">
    <property type="entry name" value="Glycos_transf_2"/>
    <property type="match status" value="1"/>
</dbReference>
<dbReference type="AlphaFoldDB" id="A0A6N7XSA7"/>
<dbReference type="GO" id="GO:0016740">
    <property type="term" value="F:transferase activity"/>
    <property type="evidence" value="ECO:0007669"/>
    <property type="project" value="UniProtKB-KW"/>
</dbReference>
<sequence length="333" mass="37889">MGGRTQTDDHTRLGGERQKGLLSVIVPCFNEEKALPYFYAEATKVLSEMPVRYEIVLVDDGSRDGTLRLAKELSGRDRHVRYLSFSRNFGKEAAMYAGFCNVHGDYVVVMDADLQDPPSLLPKMLRIIQGGEYDSVATRRENREGEPPVRSFCARLFYRIVNRISDADIVDGARDFRLMTRDMVDAIVAMGEYNRFSKGIFGWVGFRTYWLAYENVERVAGETKWSFWKLLRYALDGIINFSQAPLSAVSWFGIVMTFLAVIVLIVLVVRRLVWGDPVAGWASLACIIIFIGGLELFCLGIIGQYVSRIFLETKHRPHFIVEDSNVEDVKKIR</sequence>
<feature type="domain" description="Glycosyltransferase 2-like" evidence="3">
    <location>
        <begin position="23"/>
        <end position="186"/>
    </location>
</feature>
<evidence type="ECO:0000256" key="2">
    <source>
        <dbReference type="SAM" id="Phobius"/>
    </source>
</evidence>
<comment type="similarity">
    <text evidence="1">Belongs to the glycosyltransferase 2 family.</text>
</comment>
<gene>
    <name evidence="4" type="ORF">FYJ68_03900</name>
</gene>